<accession>A0ABM0UNP3</accession>
<evidence type="ECO:0000313" key="2">
    <source>
        <dbReference type="RefSeq" id="XP_010443832.1"/>
    </source>
</evidence>
<evidence type="ECO:0000313" key="1">
    <source>
        <dbReference type="Proteomes" id="UP000694864"/>
    </source>
</evidence>
<name>A0ABM0UNP3_CAMSA</name>
<dbReference type="Proteomes" id="UP000694864">
    <property type="component" value="Chromosome 11"/>
</dbReference>
<organism evidence="1 2">
    <name type="scientific">Camelina sativa</name>
    <name type="common">False flax</name>
    <name type="synonym">Myagrum sativum</name>
    <dbReference type="NCBI Taxonomy" id="90675"/>
    <lineage>
        <taxon>Eukaryota</taxon>
        <taxon>Viridiplantae</taxon>
        <taxon>Streptophyta</taxon>
        <taxon>Embryophyta</taxon>
        <taxon>Tracheophyta</taxon>
        <taxon>Spermatophyta</taxon>
        <taxon>Magnoliopsida</taxon>
        <taxon>eudicotyledons</taxon>
        <taxon>Gunneridae</taxon>
        <taxon>Pentapetalae</taxon>
        <taxon>rosids</taxon>
        <taxon>malvids</taxon>
        <taxon>Brassicales</taxon>
        <taxon>Brassicaceae</taxon>
        <taxon>Camelineae</taxon>
        <taxon>Camelina</taxon>
    </lineage>
</organism>
<keyword evidence="1" id="KW-1185">Reference proteome</keyword>
<dbReference type="GeneID" id="104726626"/>
<proteinExistence type="predicted"/>
<protein>
    <submittedName>
        <fullName evidence="2">Uncharacterized protein LOC104726626</fullName>
    </submittedName>
</protein>
<sequence>MQALASIKNGSLREREVTHEKPIDKLMFKKSSVREKEVLLGETEEIIDENRDHILALGVLTAEQGLKSVAVNRTQAKQDSTQYQAKTIRGYKKIRRNQDEDITEHVG</sequence>
<reference evidence="1" key="1">
    <citation type="journal article" date="2014" name="Nat. Commun.">
        <title>The emerging biofuel crop Camelina sativa retains a highly undifferentiated hexaploid genome structure.</title>
        <authorList>
            <person name="Kagale S."/>
            <person name="Koh C."/>
            <person name="Nixon J."/>
            <person name="Bollina V."/>
            <person name="Clarke W.E."/>
            <person name="Tuteja R."/>
            <person name="Spillane C."/>
            <person name="Robinson S.J."/>
            <person name="Links M.G."/>
            <person name="Clarke C."/>
            <person name="Higgins E.E."/>
            <person name="Huebert T."/>
            <person name="Sharpe A.G."/>
            <person name="Parkin I.A."/>
        </authorList>
    </citation>
    <scope>NUCLEOTIDE SEQUENCE [LARGE SCALE GENOMIC DNA]</scope>
    <source>
        <strain evidence="1">cv. DH55</strain>
    </source>
</reference>
<dbReference type="RefSeq" id="XP_010443832.1">
    <property type="nucleotide sequence ID" value="XM_010445530.2"/>
</dbReference>
<reference evidence="2" key="2">
    <citation type="submission" date="2025-08" db="UniProtKB">
        <authorList>
            <consortium name="RefSeq"/>
        </authorList>
    </citation>
    <scope>IDENTIFICATION</scope>
    <source>
        <tissue evidence="2">Leaf</tissue>
    </source>
</reference>
<gene>
    <name evidence="2" type="primary">LOC104726626</name>
</gene>